<protein>
    <submittedName>
        <fullName evidence="1">Uncharacterized protein</fullName>
    </submittedName>
</protein>
<name>A0A1G2I4A1_9BACT</name>
<proteinExistence type="predicted"/>
<dbReference type="AlphaFoldDB" id="A0A1G2I4A1"/>
<reference evidence="1 2" key="1">
    <citation type="journal article" date="2016" name="Nat. Commun.">
        <title>Thousands of microbial genomes shed light on interconnected biogeochemical processes in an aquifer system.</title>
        <authorList>
            <person name="Anantharaman K."/>
            <person name="Brown C.T."/>
            <person name="Hug L.A."/>
            <person name="Sharon I."/>
            <person name="Castelle C.J."/>
            <person name="Probst A.J."/>
            <person name="Thomas B.C."/>
            <person name="Singh A."/>
            <person name="Wilkins M.J."/>
            <person name="Karaoz U."/>
            <person name="Brodie E.L."/>
            <person name="Williams K.H."/>
            <person name="Hubbard S.S."/>
            <person name="Banfield J.F."/>
        </authorList>
    </citation>
    <scope>NUCLEOTIDE SEQUENCE [LARGE SCALE GENOMIC DNA]</scope>
</reference>
<dbReference type="EMBL" id="MHOV01000031">
    <property type="protein sequence ID" value="OGZ69626.1"/>
    <property type="molecule type" value="Genomic_DNA"/>
</dbReference>
<comment type="caution">
    <text evidence="1">The sequence shown here is derived from an EMBL/GenBank/DDBJ whole genome shotgun (WGS) entry which is preliminary data.</text>
</comment>
<organism evidence="1 2">
    <name type="scientific">Candidatus Staskawiczbacteria bacterium RIFCSPHIGHO2_12_FULL_38_11</name>
    <dbReference type="NCBI Taxonomy" id="1802209"/>
    <lineage>
        <taxon>Bacteria</taxon>
        <taxon>Candidatus Staskawicziibacteriota</taxon>
    </lineage>
</organism>
<evidence type="ECO:0000313" key="2">
    <source>
        <dbReference type="Proteomes" id="UP000179214"/>
    </source>
</evidence>
<accession>A0A1G2I4A1</accession>
<gene>
    <name evidence="1" type="ORF">A3F47_02545</name>
</gene>
<sequence>MLVSKENANPTEESGMRYLKQLLERAEKVSLQETIYLTEREPEDNYVAALPNGLKKLWILMEITEQRSEEINEEGLRRFGGISDDMKDSFMDEIKQLHQKYLLAQSEYELLKKCFWTSVRHEFPDLADASMVGIRKGWQIVKVNVAKKAKRDIENFLGKILKELRDSDETEDDSDS</sequence>
<dbReference type="Proteomes" id="UP000179214">
    <property type="component" value="Unassembled WGS sequence"/>
</dbReference>
<evidence type="ECO:0000313" key="1">
    <source>
        <dbReference type="EMBL" id="OGZ69626.1"/>
    </source>
</evidence>